<comment type="caution">
    <text evidence="1">The sequence shown here is derived from an EMBL/GenBank/DDBJ whole genome shotgun (WGS) entry which is preliminary data.</text>
</comment>
<name>A0A0E2D6N7_LEPIR</name>
<dbReference type="EMBL" id="AHNR02000034">
    <property type="protein sequence ID" value="EKR55185.1"/>
    <property type="molecule type" value="Genomic_DNA"/>
</dbReference>
<gene>
    <name evidence="1" type="ORF">LEP1GSC105_0069</name>
</gene>
<dbReference type="InterPro" id="IPR005534">
    <property type="entry name" value="Curli_assmbl/transp-comp_CsgG"/>
</dbReference>
<dbReference type="GO" id="GO:0030288">
    <property type="term" value="C:outer membrane-bounded periplasmic space"/>
    <property type="evidence" value="ECO:0007669"/>
    <property type="project" value="InterPro"/>
</dbReference>
<dbReference type="Gene3D" id="3.40.50.10610">
    <property type="entry name" value="ABC-type transport auxiliary lipoprotein component"/>
    <property type="match status" value="1"/>
</dbReference>
<organism evidence="1 2">
    <name type="scientific">Leptospira interrogans str. UI 12758</name>
    <dbReference type="NCBI Taxonomy" id="1049938"/>
    <lineage>
        <taxon>Bacteria</taxon>
        <taxon>Pseudomonadati</taxon>
        <taxon>Spirochaetota</taxon>
        <taxon>Spirochaetia</taxon>
        <taxon>Leptospirales</taxon>
        <taxon>Leptospiraceae</taxon>
        <taxon>Leptospira</taxon>
    </lineage>
</organism>
<dbReference type="Gene3D" id="2.60.120.430">
    <property type="entry name" value="Galactose-binding lectin"/>
    <property type="match status" value="1"/>
</dbReference>
<proteinExistence type="predicted"/>
<dbReference type="Pfam" id="PF03783">
    <property type="entry name" value="CsgG"/>
    <property type="match status" value="1"/>
</dbReference>
<sequence>MKYFHSFIIFAYLEKLNERIMKKSILIIVIMYACNTSIRKPTEPIHLDELDKAARDLKEQLLSNYQKSIKKSLAIASFVRNDINKFQTKYYSVTPKLGIYLANALQNEMFQPQKFDLVERQRIDSILDEISYGKIGLADENTLESIKLSGAELLVLGIIQKRNNSIRFDARIVNIADGKILSVATSVIAVTPYILKLYDDYPNNKKEYTGVIQARKEWQLLNTYIEPNSLVILEAEGDWSMTNNRHSFGALGLKENPSEWGDYRLYDSLNHGQLICRINTKQDFLFSLGEYQFTLGGFPECRINDTDLDNNTGSLKVTIHHQSISK</sequence>
<dbReference type="AlphaFoldDB" id="A0A0E2D6N7"/>
<evidence type="ECO:0000313" key="1">
    <source>
        <dbReference type="EMBL" id="EKR55185.1"/>
    </source>
</evidence>
<dbReference type="PROSITE" id="PS51257">
    <property type="entry name" value="PROKAR_LIPOPROTEIN"/>
    <property type="match status" value="1"/>
</dbReference>
<protein>
    <submittedName>
        <fullName evidence="1">Curli production assembly/transport component CsgG domain protein</fullName>
    </submittedName>
</protein>
<evidence type="ECO:0000313" key="2">
    <source>
        <dbReference type="Proteomes" id="UP000001340"/>
    </source>
</evidence>
<dbReference type="Proteomes" id="UP000001340">
    <property type="component" value="Unassembled WGS sequence"/>
</dbReference>
<accession>A0A0E2D6N7</accession>
<reference evidence="1 2" key="1">
    <citation type="submission" date="2012-10" db="EMBL/GenBank/DDBJ databases">
        <authorList>
            <person name="Harkins D.M."/>
            <person name="Durkin A.S."/>
            <person name="Brinkac L.M."/>
            <person name="Haft D.H."/>
            <person name="Selengut J.D."/>
            <person name="Sanka R."/>
            <person name="DePew J."/>
            <person name="Purushe J."/>
            <person name="Chanthongthip A."/>
            <person name="Lattana O."/>
            <person name="Phetsouvanh R."/>
            <person name="Newton P.N."/>
            <person name="Vinetz J.M."/>
            <person name="Sutton G.G."/>
            <person name="Nierman W.C."/>
            <person name="Fouts D.E."/>
        </authorList>
    </citation>
    <scope>NUCLEOTIDE SEQUENCE [LARGE SCALE GENOMIC DNA]</scope>
    <source>
        <strain evidence="1 2">UI 12758</strain>
    </source>
</reference>